<keyword evidence="1" id="KW-0812">Transmembrane</keyword>
<reference evidence="2 3" key="1">
    <citation type="submission" date="2017-10" db="EMBL/GenBank/DDBJ databases">
        <title>Sequencing the genomes of 1000 actinobacteria strains.</title>
        <authorList>
            <person name="Klenk H.-P."/>
        </authorList>
    </citation>
    <scope>NUCLEOTIDE SEQUENCE [LARGE SCALE GENOMIC DNA]</scope>
    <source>
        <strain evidence="2 3">DSM 21863</strain>
    </source>
</reference>
<dbReference type="AlphaFoldDB" id="A0A2A9F1Y9"/>
<dbReference type="RefSeq" id="WP_098464737.1">
    <property type="nucleotide sequence ID" value="NZ_PDJJ01000001.1"/>
</dbReference>
<organism evidence="2 3">
    <name type="scientific">Isoptericola jiangsuensis</name>
    <dbReference type="NCBI Taxonomy" id="548579"/>
    <lineage>
        <taxon>Bacteria</taxon>
        <taxon>Bacillati</taxon>
        <taxon>Actinomycetota</taxon>
        <taxon>Actinomycetes</taxon>
        <taxon>Micrococcales</taxon>
        <taxon>Promicromonosporaceae</taxon>
        <taxon>Isoptericola</taxon>
    </lineage>
</organism>
<sequence>MDRPSPLDTLRSNVRIASWFSVVAAASAALYPFLTWWSERAGQPNLLVVALIVPATVCYSYFAPPLLATALGCWVATVVSWRRVLA</sequence>
<protein>
    <submittedName>
        <fullName evidence="2">Uncharacterized protein</fullName>
    </submittedName>
</protein>
<feature type="transmembrane region" description="Helical" evidence="1">
    <location>
        <begin position="46"/>
        <end position="62"/>
    </location>
</feature>
<dbReference type="EMBL" id="PDJJ01000001">
    <property type="protein sequence ID" value="PFG44552.1"/>
    <property type="molecule type" value="Genomic_DNA"/>
</dbReference>
<evidence type="ECO:0000256" key="1">
    <source>
        <dbReference type="SAM" id="Phobius"/>
    </source>
</evidence>
<proteinExistence type="predicted"/>
<accession>A0A2A9F1Y9</accession>
<keyword evidence="1" id="KW-0472">Membrane</keyword>
<evidence type="ECO:0000313" key="3">
    <source>
        <dbReference type="Proteomes" id="UP000224130"/>
    </source>
</evidence>
<keyword evidence="3" id="KW-1185">Reference proteome</keyword>
<dbReference type="OrthoDB" id="9891765at2"/>
<dbReference type="Proteomes" id="UP000224130">
    <property type="component" value="Unassembled WGS sequence"/>
</dbReference>
<name>A0A2A9F1Y9_9MICO</name>
<gene>
    <name evidence="2" type="ORF">ATJ88_3279</name>
</gene>
<evidence type="ECO:0000313" key="2">
    <source>
        <dbReference type="EMBL" id="PFG44552.1"/>
    </source>
</evidence>
<keyword evidence="1" id="KW-1133">Transmembrane helix</keyword>
<feature type="transmembrane region" description="Helical" evidence="1">
    <location>
        <begin position="16"/>
        <end position="34"/>
    </location>
</feature>
<comment type="caution">
    <text evidence="2">The sequence shown here is derived from an EMBL/GenBank/DDBJ whole genome shotgun (WGS) entry which is preliminary data.</text>
</comment>